<evidence type="ECO:0000256" key="12">
    <source>
        <dbReference type="RuleBase" id="RU079119"/>
    </source>
</evidence>
<proteinExistence type="inferred from homology"/>
<dbReference type="PROSITE" id="PS50297">
    <property type="entry name" value="ANK_REP_REGION"/>
    <property type="match status" value="4"/>
</dbReference>
<evidence type="ECO:0000256" key="2">
    <source>
        <dbReference type="ARBA" id="ARBA00010104"/>
    </source>
</evidence>
<dbReference type="PANTHER" id="PTHR24161:SF85">
    <property type="entry name" value="PALMITOYLTRANSFERASE HIP14"/>
    <property type="match status" value="1"/>
</dbReference>
<keyword evidence="7 12" id="KW-0472">Membrane</keyword>
<dbReference type="PROSITE" id="PS50088">
    <property type="entry name" value="ANK_REPEAT"/>
    <property type="match status" value="4"/>
</dbReference>
<evidence type="ECO:0000313" key="16">
    <source>
        <dbReference type="Proteomes" id="UP001151582"/>
    </source>
</evidence>
<evidence type="ECO:0000256" key="1">
    <source>
        <dbReference type="ARBA" id="ARBA00004141"/>
    </source>
</evidence>
<feature type="compositionally biased region" description="Polar residues" evidence="13">
    <location>
        <begin position="611"/>
        <end position="620"/>
    </location>
</feature>
<dbReference type="PROSITE" id="PS50216">
    <property type="entry name" value="DHHC"/>
    <property type="match status" value="1"/>
</dbReference>
<evidence type="ECO:0000313" key="15">
    <source>
        <dbReference type="EMBL" id="KAJ1985111.1"/>
    </source>
</evidence>
<evidence type="ECO:0000256" key="9">
    <source>
        <dbReference type="ARBA" id="ARBA00023288"/>
    </source>
</evidence>
<dbReference type="EMBL" id="JANBQB010000004">
    <property type="protein sequence ID" value="KAJ1985111.1"/>
    <property type="molecule type" value="Genomic_DNA"/>
</dbReference>
<dbReference type="EC" id="2.3.1.225" evidence="12"/>
<dbReference type="PANTHER" id="PTHR24161">
    <property type="entry name" value="ANK_REP_REGION DOMAIN-CONTAINING PROTEIN-RELATED"/>
    <property type="match status" value="1"/>
</dbReference>
<comment type="caution">
    <text evidence="15">The sequence shown here is derived from an EMBL/GenBank/DDBJ whole genome shotgun (WGS) entry which is preliminary data.</text>
</comment>
<dbReference type="OrthoDB" id="6781668at2759"/>
<keyword evidence="4" id="KW-0677">Repeat</keyword>
<evidence type="ECO:0000256" key="3">
    <source>
        <dbReference type="ARBA" id="ARBA00022692"/>
    </source>
</evidence>
<keyword evidence="8" id="KW-0564">Palmitate</keyword>
<feature type="transmembrane region" description="Helical" evidence="12">
    <location>
        <begin position="274"/>
        <end position="296"/>
    </location>
</feature>
<dbReference type="SUPFAM" id="SSF48403">
    <property type="entry name" value="Ankyrin repeat"/>
    <property type="match status" value="1"/>
</dbReference>
<dbReference type="Pfam" id="PF01529">
    <property type="entry name" value="DHHC"/>
    <property type="match status" value="1"/>
</dbReference>
<reference evidence="15" key="1">
    <citation type="submission" date="2022-07" db="EMBL/GenBank/DDBJ databases">
        <title>Phylogenomic reconstructions and comparative analyses of Kickxellomycotina fungi.</title>
        <authorList>
            <person name="Reynolds N.K."/>
            <person name="Stajich J.E."/>
            <person name="Barry K."/>
            <person name="Grigoriev I.V."/>
            <person name="Crous P."/>
            <person name="Smith M.E."/>
        </authorList>
    </citation>
    <scope>NUCLEOTIDE SEQUENCE</scope>
    <source>
        <strain evidence="15">RSA 567</strain>
    </source>
</reference>
<feature type="transmembrane region" description="Helical" evidence="12">
    <location>
        <begin position="467"/>
        <end position="490"/>
    </location>
</feature>
<keyword evidence="16" id="KW-1185">Reference proteome</keyword>
<evidence type="ECO:0000256" key="5">
    <source>
        <dbReference type="ARBA" id="ARBA00022989"/>
    </source>
</evidence>
<feature type="transmembrane region" description="Helical" evidence="12">
    <location>
        <begin position="339"/>
        <end position="357"/>
    </location>
</feature>
<keyword evidence="6 11" id="KW-0040">ANK repeat</keyword>
<feature type="repeat" description="ANK" evidence="11">
    <location>
        <begin position="72"/>
        <end position="104"/>
    </location>
</feature>
<protein>
    <recommendedName>
        <fullName evidence="12">Palmitoyltransferase</fullName>
        <ecNumber evidence="12">2.3.1.225</ecNumber>
    </recommendedName>
</protein>
<sequence length="702" mass="77257">MALGSPHTHASLAPSEPTVAEPVVTVAHVEPNTAALKAPPIDLHRAAQVGDLASITQWVNSGLVDIRTPDPQGITALHWAAINNRRDVVRWLLDQGAEINVASGELNATPLHWACRQNCLQVAVDLIRRGADPLIGDSAGYNALHLAVQSGNPMLVIYLAIVAQVPLDVEDATGHTALMWAAFQGDGTLVQLMLRLGATVHGRDHTGFTALHWAVARGFRSSIEELLRHDADTTAVDAKGKTPLDIARDVGVVSLYETAQIKVRRDRQRYQHSLGRWPLVHIAVYVAAFAMVYLFLKALALFPWFAGIPLALVLLLGGHVGIVRGLLRSVNFQAVHKSPYFTAVFQATMIYTILTWLGTVMPNTPHLPLTNSLFLFFALATLYSFYRTVLMDPGFIPKPADRTFTAHHVERLLAQGRLDPQYFCITCLITKPLRSKHCRLCDRCVAKFDHHCPWIFNCIGAHNHRLFLIYVASMAASIVLFTVLTFRYLAAQNAPYERIPGQPCYWGPGVCGAFQLDGWSLYLALWDMVHLSWSTFLLCSQGYLVATAQTTNESFNSRRYAHFYTGESAVPETSQFGCQVANVGSPEASTAPDQTSTTARLFGRLFPFGRSSSASGTKQRSACKHDHGSQACEEIGPTPHGRFRNPFDYGMRANCVDFISFGTRGPLANVDWTQVETVSELPVRATTMLPARNSSSPAYEMV</sequence>
<evidence type="ECO:0000256" key="6">
    <source>
        <dbReference type="ARBA" id="ARBA00023043"/>
    </source>
</evidence>
<comment type="similarity">
    <text evidence="2">Belongs to the DHHC palmitoyltransferase family. AKR/ZDHHC17 subfamily.</text>
</comment>
<comment type="catalytic activity">
    <reaction evidence="10 12">
        <text>L-cysteinyl-[protein] + hexadecanoyl-CoA = S-hexadecanoyl-L-cysteinyl-[protein] + CoA</text>
        <dbReference type="Rhea" id="RHEA:36683"/>
        <dbReference type="Rhea" id="RHEA-COMP:10131"/>
        <dbReference type="Rhea" id="RHEA-COMP:11032"/>
        <dbReference type="ChEBI" id="CHEBI:29950"/>
        <dbReference type="ChEBI" id="CHEBI:57287"/>
        <dbReference type="ChEBI" id="CHEBI:57379"/>
        <dbReference type="ChEBI" id="CHEBI:74151"/>
        <dbReference type="EC" id="2.3.1.225"/>
    </reaction>
</comment>
<evidence type="ECO:0000256" key="10">
    <source>
        <dbReference type="ARBA" id="ARBA00048048"/>
    </source>
</evidence>
<dbReference type="InterPro" id="IPR036770">
    <property type="entry name" value="Ankyrin_rpt-contain_sf"/>
</dbReference>
<evidence type="ECO:0000256" key="11">
    <source>
        <dbReference type="PROSITE-ProRule" id="PRU00023"/>
    </source>
</evidence>
<feature type="repeat" description="ANK" evidence="11">
    <location>
        <begin position="173"/>
        <end position="205"/>
    </location>
</feature>
<dbReference type="Proteomes" id="UP001151582">
    <property type="component" value="Unassembled WGS sequence"/>
</dbReference>
<comment type="subcellular location">
    <subcellularLocation>
        <location evidence="1">Membrane</location>
        <topology evidence="1">Multi-pass membrane protein</topology>
    </subcellularLocation>
</comment>
<keyword evidence="9" id="KW-0449">Lipoprotein</keyword>
<keyword evidence="12 15" id="KW-0808">Transferase</keyword>
<dbReference type="Pfam" id="PF12796">
    <property type="entry name" value="Ank_2"/>
    <property type="match status" value="2"/>
</dbReference>
<keyword evidence="12 15" id="KW-0012">Acyltransferase</keyword>
<dbReference type="GO" id="GO:0019706">
    <property type="term" value="F:protein-cysteine S-palmitoyltransferase activity"/>
    <property type="evidence" value="ECO:0007669"/>
    <property type="project" value="UniProtKB-EC"/>
</dbReference>
<dbReference type="SMART" id="SM00248">
    <property type="entry name" value="ANK"/>
    <property type="match status" value="5"/>
</dbReference>
<accession>A0A9W8B730</accession>
<dbReference type="InterPro" id="IPR001594">
    <property type="entry name" value="Palmitoyltrfase_DHHC"/>
</dbReference>
<feature type="transmembrane region" description="Helical" evidence="12">
    <location>
        <begin position="369"/>
        <end position="386"/>
    </location>
</feature>
<feature type="domain" description="Palmitoyltransferase DHHC" evidence="14">
    <location>
        <begin position="420"/>
        <end position="557"/>
    </location>
</feature>
<evidence type="ECO:0000256" key="13">
    <source>
        <dbReference type="SAM" id="MobiDB-lite"/>
    </source>
</evidence>
<feature type="region of interest" description="Disordered" evidence="13">
    <location>
        <begin position="611"/>
        <end position="639"/>
    </location>
</feature>
<comment type="domain">
    <text evidence="12">The DHHC domain is required for palmitoyltransferase activity.</text>
</comment>
<dbReference type="GO" id="GO:0016020">
    <property type="term" value="C:membrane"/>
    <property type="evidence" value="ECO:0007669"/>
    <property type="project" value="UniProtKB-SubCell"/>
</dbReference>
<name>A0A9W8B730_9FUNG</name>
<organism evidence="15 16">
    <name type="scientific">Dimargaris verticillata</name>
    <dbReference type="NCBI Taxonomy" id="2761393"/>
    <lineage>
        <taxon>Eukaryota</taxon>
        <taxon>Fungi</taxon>
        <taxon>Fungi incertae sedis</taxon>
        <taxon>Zoopagomycota</taxon>
        <taxon>Kickxellomycotina</taxon>
        <taxon>Dimargaritomycetes</taxon>
        <taxon>Dimargaritales</taxon>
        <taxon>Dimargaritaceae</taxon>
        <taxon>Dimargaris</taxon>
    </lineage>
</organism>
<feature type="transmembrane region" description="Helical" evidence="12">
    <location>
        <begin position="302"/>
        <end position="327"/>
    </location>
</feature>
<feature type="repeat" description="ANK" evidence="11">
    <location>
        <begin position="106"/>
        <end position="138"/>
    </location>
</feature>
<dbReference type="Gene3D" id="1.25.40.20">
    <property type="entry name" value="Ankyrin repeat-containing domain"/>
    <property type="match status" value="2"/>
</dbReference>
<evidence type="ECO:0000256" key="8">
    <source>
        <dbReference type="ARBA" id="ARBA00023139"/>
    </source>
</evidence>
<evidence type="ECO:0000259" key="14">
    <source>
        <dbReference type="Pfam" id="PF01529"/>
    </source>
</evidence>
<gene>
    <name evidence="15" type="primary">AKR1</name>
    <name evidence="15" type="ORF">H4R34_000188</name>
</gene>
<keyword evidence="5 12" id="KW-1133">Transmembrane helix</keyword>
<dbReference type="InterPro" id="IPR002110">
    <property type="entry name" value="Ankyrin_rpt"/>
</dbReference>
<evidence type="ECO:0000256" key="7">
    <source>
        <dbReference type="ARBA" id="ARBA00023136"/>
    </source>
</evidence>
<keyword evidence="3 12" id="KW-0812">Transmembrane</keyword>
<dbReference type="AlphaFoldDB" id="A0A9W8B730"/>
<feature type="repeat" description="ANK" evidence="11">
    <location>
        <begin position="206"/>
        <end position="238"/>
    </location>
</feature>
<evidence type="ECO:0000256" key="4">
    <source>
        <dbReference type="ARBA" id="ARBA00022737"/>
    </source>
</evidence>